<dbReference type="NCBIfam" id="NF005537">
    <property type="entry name" value="PRK07199.1"/>
    <property type="match status" value="1"/>
</dbReference>
<evidence type="ECO:0000256" key="8">
    <source>
        <dbReference type="RuleBase" id="RU004324"/>
    </source>
</evidence>
<reference evidence="11 12" key="1">
    <citation type="submission" date="2019-06" db="EMBL/GenBank/DDBJ databases">
        <title>Persicimonas caeni gen. nov., sp. nov., a predatory bacterium isolated from solar saltern.</title>
        <authorList>
            <person name="Wang S."/>
        </authorList>
    </citation>
    <scope>NUCLEOTIDE SEQUENCE [LARGE SCALE GENOMIC DNA]</scope>
    <source>
        <strain evidence="11 12">YN101</strain>
    </source>
</reference>
<evidence type="ECO:0000256" key="2">
    <source>
        <dbReference type="ARBA" id="ARBA00022679"/>
    </source>
</evidence>
<dbReference type="NCBIfam" id="TIGR01251">
    <property type="entry name" value="ribP_PPkin"/>
    <property type="match status" value="1"/>
</dbReference>
<keyword evidence="6" id="KW-0067">ATP-binding</keyword>
<dbReference type="PANTHER" id="PTHR10210">
    <property type="entry name" value="RIBOSE-PHOSPHATE DIPHOSPHOKINASE FAMILY MEMBER"/>
    <property type="match status" value="1"/>
</dbReference>
<comment type="catalytic activity">
    <reaction evidence="7">
        <text>D-ribose 5-phosphate + ATP = 5-phospho-alpha-D-ribose 1-diphosphate + AMP + H(+)</text>
        <dbReference type="Rhea" id="RHEA:15609"/>
        <dbReference type="ChEBI" id="CHEBI:15378"/>
        <dbReference type="ChEBI" id="CHEBI:30616"/>
        <dbReference type="ChEBI" id="CHEBI:58017"/>
        <dbReference type="ChEBI" id="CHEBI:78346"/>
        <dbReference type="ChEBI" id="CHEBI:456215"/>
        <dbReference type="EC" id="2.7.6.1"/>
    </reaction>
</comment>
<dbReference type="Gene3D" id="3.40.50.2020">
    <property type="match status" value="2"/>
</dbReference>
<gene>
    <name evidence="11" type="ORF">FIV42_05140</name>
</gene>
<dbReference type="GO" id="GO:0004749">
    <property type="term" value="F:ribose phosphate diphosphokinase activity"/>
    <property type="evidence" value="ECO:0007669"/>
    <property type="project" value="UniProtKB-EC"/>
</dbReference>
<dbReference type="Proteomes" id="UP000315995">
    <property type="component" value="Chromosome"/>
</dbReference>
<dbReference type="RefSeq" id="WP_141196635.1">
    <property type="nucleotide sequence ID" value="NZ_CP041186.1"/>
</dbReference>
<dbReference type="InterPro" id="IPR000836">
    <property type="entry name" value="PRTase_dom"/>
</dbReference>
<dbReference type="SUPFAM" id="SSF53271">
    <property type="entry name" value="PRTase-like"/>
    <property type="match status" value="2"/>
</dbReference>
<evidence type="ECO:0000259" key="9">
    <source>
        <dbReference type="Pfam" id="PF00156"/>
    </source>
</evidence>
<sequence length="297" mass="32719">MSAPLIFALPGQESFARALSEHLDAPMGETTLRRFPDGETYVRVEEACKGRETIIVCSLDGPDRKVLPLFFLADTLHDLGAERVGLVAPYLAYMRQDVRFQPGEGITSRYFAKMASTHVDWLVTVDPHLHRYDSLDEIYGIDSRVVHAAELVAAWIGAHIERPLLIGPDVESEQWVADVAGKAGAPSVVLEKVRRGDRDVEVSVPEVEQWREHTPVLFDDIISTGHTMIETIRHLREAGMKPPVVVGVHGILAEDAEKRLLEAGAERIVTTNTVAHETNQIDLSGPVAAAVRSVLES</sequence>
<evidence type="ECO:0000256" key="3">
    <source>
        <dbReference type="ARBA" id="ARBA00022727"/>
    </source>
</evidence>
<evidence type="ECO:0000256" key="7">
    <source>
        <dbReference type="ARBA" id="ARBA00049535"/>
    </source>
</evidence>
<dbReference type="CDD" id="cd06223">
    <property type="entry name" value="PRTases_typeI"/>
    <property type="match status" value="1"/>
</dbReference>
<dbReference type="SMART" id="SM01400">
    <property type="entry name" value="Pribosyltran_N"/>
    <property type="match status" value="1"/>
</dbReference>
<organism evidence="11 12">
    <name type="scientific">Persicimonas caeni</name>
    <dbReference type="NCBI Taxonomy" id="2292766"/>
    <lineage>
        <taxon>Bacteria</taxon>
        <taxon>Deltaproteobacteria</taxon>
        <taxon>Bradymonadales</taxon>
        <taxon>Bradymonadaceae</taxon>
        <taxon>Persicimonas</taxon>
    </lineage>
</organism>
<dbReference type="AlphaFoldDB" id="A0A4Y6PPV7"/>
<evidence type="ECO:0000313" key="12">
    <source>
        <dbReference type="Proteomes" id="UP000315995"/>
    </source>
</evidence>
<evidence type="ECO:0000256" key="5">
    <source>
        <dbReference type="ARBA" id="ARBA00022777"/>
    </source>
</evidence>
<dbReference type="GO" id="GO:0002189">
    <property type="term" value="C:ribose phosphate diphosphokinase complex"/>
    <property type="evidence" value="ECO:0007669"/>
    <property type="project" value="TreeGrafter"/>
</dbReference>
<evidence type="ECO:0000256" key="6">
    <source>
        <dbReference type="ARBA" id="ARBA00022840"/>
    </source>
</evidence>
<proteinExistence type="inferred from homology"/>
<dbReference type="Pfam" id="PF00156">
    <property type="entry name" value="Pribosyltran"/>
    <property type="match status" value="1"/>
</dbReference>
<name>A0A4Y6PPV7_PERCE</name>
<keyword evidence="2" id="KW-0808">Transferase</keyword>
<evidence type="ECO:0000313" key="11">
    <source>
        <dbReference type="EMBL" id="QDG50139.1"/>
    </source>
</evidence>
<dbReference type="GO" id="GO:0000287">
    <property type="term" value="F:magnesium ion binding"/>
    <property type="evidence" value="ECO:0007669"/>
    <property type="project" value="InterPro"/>
</dbReference>
<evidence type="ECO:0000256" key="1">
    <source>
        <dbReference type="ARBA" id="ARBA00013247"/>
    </source>
</evidence>
<dbReference type="Pfam" id="PF13793">
    <property type="entry name" value="Pribosyltran_N"/>
    <property type="match status" value="1"/>
</dbReference>
<dbReference type="GO" id="GO:0005524">
    <property type="term" value="F:ATP binding"/>
    <property type="evidence" value="ECO:0007669"/>
    <property type="project" value="UniProtKB-KW"/>
</dbReference>
<keyword evidence="3 8" id="KW-0545">Nucleotide biosynthesis</keyword>
<keyword evidence="12" id="KW-1185">Reference proteome</keyword>
<dbReference type="InterPro" id="IPR029057">
    <property type="entry name" value="PRTase-like"/>
</dbReference>
<dbReference type="GO" id="GO:0006164">
    <property type="term" value="P:purine nucleotide biosynthetic process"/>
    <property type="evidence" value="ECO:0007669"/>
    <property type="project" value="TreeGrafter"/>
</dbReference>
<accession>A0A4Y6PPV7</accession>
<evidence type="ECO:0000259" key="10">
    <source>
        <dbReference type="Pfam" id="PF13793"/>
    </source>
</evidence>
<keyword evidence="4" id="KW-0547">Nucleotide-binding</keyword>
<dbReference type="GO" id="GO:0005737">
    <property type="term" value="C:cytoplasm"/>
    <property type="evidence" value="ECO:0007669"/>
    <property type="project" value="TreeGrafter"/>
</dbReference>
<evidence type="ECO:0000256" key="4">
    <source>
        <dbReference type="ARBA" id="ARBA00022741"/>
    </source>
</evidence>
<dbReference type="EMBL" id="CP041186">
    <property type="protein sequence ID" value="QDG50139.1"/>
    <property type="molecule type" value="Genomic_DNA"/>
</dbReference>
<dbReference type="GO" id="GO:0016301">
    <property type="term" value="F:kinase activity"/>
    <property type="evidence" value="ECO:0007669"/>
    <property type="project" value="UniProtKB-KW"/>
</dbReference>
<feature type="domain" description="Phosphoribosyltransferase" evidence="9">
    <location>
        <begin position="141"/>
        <end position="270"/>
    </location>
</feature>
<dbReference type="InterPro" id="IPR029099">
    <property type="entry name" value="Pribosyltran_N"/>
</dbReference>
<comment type="similarity">
    <text evidence="8">Belongs to the ribose-phosphate pyrophosphokinase family.</text>
</comment>
<protein>
    <recommendedName>
        <fullName evidence="1">ribose-phosphate diphosphokinase</fullName>
        <ecNumber evidence="1">2.7.6.1</ecNumber>
    </recommendedName>
</protein>
<dbReference type="InterPro" id="IPR005946">
    <property type="entry name" value="Rib-P_diPkinase"/>
</dbReference>
<dbReference type="GO" id="GO:0006015">
    <property type="term" value="P:5-phosphoribose 1-diphosphate biosynthetic process"/>
    <property type="evidence" value="ECO:0007669"/>
    <property type="project" value="TreeGrafter"/>
</dbReference>
<feature type="domain" description="Ribose-phosphate pyrophosphokinase N-terminal" evidence="10">
    <location>
        <begin position="6"/>
        <end position="115"/>
    </location>
</feature>
<dbReference type="EC" id="2.7.6.1" evidence="1"/>
<dbReference type="PANTHER" id="PTHR10210:SF32">
    <property type="entry name" value="RIBOSE-PHOSPHATE PYROPHOSPHOKINASE 2"/>
    <property type="match status" value="1"/>
</dbReference>
<keyword evidence="5 11" id="KW-0418">Kinase</keyword>
<dbReference type="OrthoDB" id="9777067at2"/>
<accession>A0A5B8Y0E6</accession>